<organism evidence="3 4">
    <name type="scientific">Bradyrhizobium elkanii</name>
    <dbReference type="NCBI Taxonomy" id="29448"/>
    <lineage>
        <taxon>Bacteria</taxon>
        <taxon>Pseudomonadati</taxon>
        <taxon>Pseudomonadota</taxon>
        <taxon>Alphaproteobacteria</taxon>
        <taxon>Hyphomicrobiales</taxon>
        <taxon>Nitrobacteraceae</taxon>
        <taxon>Bradyrhizobium</taxon>
    </lineage>
</organism>
<evidence type="ECO:0000259" key="2">
    <source>
        <dbReference type="Pfam" id="PF18013"/>
    </source>
</evidence>
<dbReference type="Pfam" id="PF18013">
    <property type="entry name" value="Phage_lysozyme2"/>
    <property type="match status" value="1"/>
</dbReference>
<dbReference type="SUPFAM" id="SSF53955">
    <property type="entry name" value="Lysozyme-like"/>
    <property type="match status" value="1"/>
</dbReference>
<sequence>MGFQLTCMSRVFVFPDKPETVDTIAFFAGTVFVETGETFGTAPNDWLKVGLAGSAVQGWLKRSSGIEVADPARLPLDEEGFVRSALLAESAFNSDPGTSPNFVFADYVLALAFVESNMTNAGPALPPSDGIGPLQITTSTWQDFKTNGKPFSDIFDLRDRPSAQAYCAAYRMRADGRAIRAALQGGGQATVTLLDVFYCYLTGSAALAVAMKNATAADNAKAPEVFNEGLSRTLVASIFDKLQKLASGSAQPANFGQLTDLIKAALEAALQKSFDLIKANAPDQLPPAPKRKGSGDQVQLPQKPGDAPASNLNYAALRIPLKYRPFGDLIVARFGDAGYKTNHQVAAVANAIAESNLNPRAASGGGEQSFGLFQCNTQGGLGSGFTKDQLFDPETNIAIILREAKRHKDFADATTLAAAVEAFVRDIERPANAPAQVRKRIEIAQKL</sequence>
<dbReference type="Proteomes" id="UP000673383">
    <property type="component" value="Unassembled WGS sequence"/>
</dbReference>
<reference evidence="3" key="1">
    <citation type="submission" date="2021-02" db="EMBL/GenBank/DDBJ databases">
        <title>Genomic Encyclopedia of Type Strains, Phase IV (KMG-V): Genome sequencing to study the core and pangenomes of soil and plant-associated prokaryotes.</title>
        <authorList>
            <person name="Whitman W."/>
        </authorList>
    </citation>
    <scope>NUCLEOTIDE SEQUENCE</scope>
    <source>
        <strain evidence="3">USDA 406</strain>
    </source>
</reference>
<evidence type="ECO:0000313" key="3">
    <source>
        <dbReference type="EMBL" id="MBP1299777.1"/>
    </source>
</evidence>
<proteinExistence type="predicted"/>
<name>A0A8I1YHH2_BRAEL</name>
<dbReference type="InterPro" id="IPR023346">
    <property type="entry name" value="Lysozyme-like_dom_sf"/>
</dbReference>
<dbReference type="Gene3D" id="1.10.530.10">
    <property type="match status" value="2"/>
</dbReference>
<dbReference type="RefSeq" id="WP_209945927.1">
    <property type="nucleotide sequence ID" value="NZ_JAFICZ010000001.1"/>
</dbReference>
<gene>
    <name evidence="3" type="ORF">JOH49_009530</name>
</gene>
<dbReference type="InterPro" id="IPR041219">
    <property type="entry name" value="Phage_lysozyme2"/>
</dbReference>
<evidence type="ECO:0000256" key="1">
    <source>
        <dbReference type="SAM" id="MobiDB-lite"/>
    </source>
</evidence>
<protein>
    <recommendedName>
        <fullName evidence="2">Phage tail lysozyme domain-containing protein</fullName>
    </recommendedName>
</protein>
<dbReference type="EMBL" id="JAFICZ010000001">
    <property type="protein sequence ID" value="MBP1299777.1"/>
    <property type="molecule type" value="Genomic_DNA"/>
</dbReference>
<dbReference type="AlphaFoldDB" id="A0A8I1YHH2"/>
<comment type="caution">
    <text evidence="3">The sequence shown here is derived from an EMBL/GenBank/DDBJ whole genome shotgun (WGS) entry which is preliminary data.</text>
</comment>
<feature type="domain" description="Phage tail lysozyme" evidence="2">
    <location>
        <begin position="332"/>
        <end position="446"/>
    </location>
</feature>
<accession>A0A8I1YHH2</accession>
<feature type="region of interest" description="Disordered" evidence="1">
    <location>
        <begin position="281"/>
        <end position="309"/>
    </location>
</feature>
<evidence type="ECO:0000313" key="4">
    <source>
        <dbReference type="Proteomes" id="UP000673383"/>
    </source>
</evidence>